<keyword evidence="2" id="KW-1185">Reference proteome</keyword>
<name>A0ABS7X0U1_9GAMM</name>
<sequence length="82" mass="8854">MNRSDANEIVFGYEVSATRFEHVSALFEVIARLVDSDKPDLSTAATLARLGIDVADLAGCEAKEAGEAAERELQRVIKEGES</sequence>
<proteinExistence type="predicted"/>
<organism evidence="1 2">
    <name type="scientific">Modicisalibacter tunisiensis</name>
    <dbReference type="NCBI Taxonomy" id="390637"/>
    <lineage>
        <taxon>Bacteria</taxon>
        <taxon>Pseudomonadati</taxon>
        <taxon>Pseudomonadota</taxon>
        <taxon>Gammaproteobacteria</taxon>
        <taxon>Oceanospirillales</taxon>
        <taxon>Halomonadaceae</taxon>
        <taxon>Modicisalibacter</taxon>
    </lineage>
</organism>
<protein>
    <submittedName>
        <fullName evidence="1">Uncharacterized protein</fullName>
    </submittedName>
</protein>
<dbReference type="RefSeq" id="WP_224421105.1">
    <property type="nucleotide sequence ID" value="NZ_JAGXFD010000001.1"/>
</dbReference>
<reference evidence="1 2" key="1">
    <citation type="submission" date="2021-05" db="EMBL/GenBank/DDBJ databases">
        <title>Petroleum and Energy Research Collection (APPE): ex situ preservation of microbial diversity associated with the oil industry and exploitation of its biotechnological potential.</title>
        <authorList>
            <person name="Paixao C.T.M."/>
            <person name="Gomes M.B."/>
            <person name="Oliveira V.M."/>
        </authorList>
    </citation>
    <scope>NUCLEOTIDE SEQUENCE [LARGE SCALE GENOMIC DNA]</scope>
    <source>
        <strain evidence="1 2">LIT2</strain>
    </source>
</reference>
<evidence type="ECO:0000313" key="2">
    <source>
        <dbReference type="Proteomes" id="UP001319883"/>
    </source>
</evidence>
<accession>A0ABS7X0U1</accession>
<comment type="caution">
    <text evidence="1">The sequence shown here is derived from an EMBL/GenBank/DDBJ whole genome shotgun (WGS) entry which is preliminary data.</text>
</comment>
<dbReference type="EMBL" id="JAGXFD010000001">
    <property type="protein sequence ID" value="MBZ9568498.1"/>
    <property type="molecule type" value="Genomic_DNA"/>
</dbReference>
<gene>
    <name evidence="1" type="ORF">KGQ91_12540</name>
</gene>
<dbReference type="Proteomes" id="UP001319883">
    <property type="component" value="Unassembled WGS sequence"/>
</dbReference>
<evidence type="ECO:0000313" key="1">
    <source>
        <dbReference type="EMBL" id="MBZ9568498.1"/>
    </source>
</evidence>